<feature type="region of interest" description="Disordered" evidence="9">
    <location>
        <begin position="194"/>
        <end position="216"/>
    </location>
</feature>
<feature type="domain" description="Helicase ATP-binding" evidence="10">
    <location>
        <begin position="375"/>
        <end position="448"/>
    </location>
</feature>
<proteinExistence type="predicted"/>
<comment type="subcellular location">
    <subcellularLocation>
        <location evidence="1">Cytoplasm</location>
    </subcellularLocation>
</comment>
<dbReference type="OrthoDB" id="64767at2759"/>
<comment type="caution">
    <text evidence="12">The sequence shown here is derived from an EMBL/GenBank/DDBJ whole genome shotgun (WGS) entry which is preliminary data.</text>
</comment>
<organism evidence="12 13">
    <name type="scientific">Pocillopora damicornis</name>
    <name type="common">Cauliflower coral</name>
    <name type="synonym">Millepora damicornis</name>
    <dbReference type="NCBI Taxonomy" id="46731"/>
    <lineage>
        <taxon>Eukaryota</taxon>
        <taxon>Metazoa</taxon>
        <taxon>Cnidaria</taxon>
        <taxon>Anthozoa</taxon>
        <taxon>Hexacorallia</taxon>
        <taxon>Scleractinia</taxon>
        <taxon>Astrocoeniina</taxon>
        <taxon>Pocilloporidae</taxon>
        <taxon>Pocillopora</taxon>
    </lineage>
</organism>
<evidence type="ECO:0000256" key="6">
    <source>
        <dbReference type="ARBA" id="ARBA00022840"/>
    </source>
</evidence>
<dbReference type="SMART" id="SM00490">
    <property type="entry name" value="HELICc"/>
    <property type="match status" value="1"/>
</dbReference>
<dbReference type="InterPro" id="IPR040801">
    <property type="entry name" value="Ski2_N"/>
</dbReference>
<evidence type="ECO:0000259" key="10">
    <source>
        <dbReference type="PROSITE" id="PS51192"/>
    </source>
</evidence>
<keyword evidence="6" id="KW-0067">ATP-binding</keyword>
<dbReference type="Pfam" id="PF08148">
    <property type="entry name" value="DSHCT"/>
    <property type="match status" value="1"/>
</dbReference>
<dbReference type="InterPro" id="IPR011545">
    <property type="entry name" value="DEAD/DEAH_box_helicase_dom"/>
</dbReference>
<gene>
    <name evidence="12" type="ORF">pdam_00005902</name>
</gene>
<feature type="compositionally biased region" description="Basic and acidic residues" evidence="9">
    <location>
        <begin position="274"/>
        <end position="290"/>
    </location>
</feature>
<keyword evidence="7" id="KW-0694">RNA-binding</keyword>
<evidence type="ECO:0000256" key="4">
    <source>
        <dbReference type="ARBA" id="ARBA00022801"/>
    </source>
</evidence>
<dbReference type="InterPro" id="IPR016438">
    <property type="entry name" value="SKI2-like"/>
</dbReference>
<accession>A0A3M6TB54</accession>
<evidence type="ECO:0008006" key="14">
    <source>
        <dbReference type="Google" id="ProtNLM"/>
    </source>
</evidence>
<evidence type="ECO:0000256" key="7">
    <source>
        <dbReference type="ARBA" id="ARBA00022884"/>
    </source>
</evidence>
<evidence type="ECO:0000256" key="9">
    <source>
        <dbReference type="SAM" id="MobiDB-lite"/>
    </source>
</evidence>
<dbReference type="PANTHER" id="PTHR12131:SF1">
    <property type="entry name" value="ATP-DEPENDENT RNA HELICASE SUPV3L1, MITOCHONDRIAL-RELATED"/>
    <property type="match status" value="1"/>
</dbReference>
<dbReference type="InterPro" id="IPR012961">
    <property type="entry name" value="Ski2/MTR4_C"/>
</dbReference>
<evidence type="ECO:0000256" key="1">
    <source>
        <dbReference type="ARBA" id="ARBA00004496"/>
    </source>
</evidence>
<evidence type="ECO:0000259" key="11">
    <source>
        <dbReference type="PROSITE" id="PS51194"/>
    </source>
</evidence>
<dbReference type="SMART" id="SM01142">
    <property type="entry name" value="DSHCT"/>
    <property type="match status" value="1"/>
</dbReference>
<feature type="region of interest" description="Disordered" evidence="9">
    <location>
        <begin position="234"/>
        <end position="297"/>
    </location>
</feature>
<dbReference type="Pfam" id="PF00271">
    <property type="entry name" value="Helicase_C"/>
    <property type="match status" value="1"/>
</dbReference>
<dbReference type="PROSITE" id="PS51194">
    <property type="entry name" value="HELICASE_CTER"/>
    <property type="match status" value="1"/>
</dbReference>
<feature type="domain" description="Helicase C-terminal" evidence="11">
    <location>
        <begin position="443"/>
        <end position="633"/>
    </location>
</feature>
<keyword evidence="3" id="KW-0547">Nucleotide-binding</keyword>
<dbReference type="InterPro" id="IPR014001">
    <property type="entry name" value="Helicase_ATP-bd"/>
</dbReference>
<feature type="compositionally biased region" description="Basic and acidic residues" evidence="9">
    <location>
        <begin position="199"/>
        <end position="211"/>
    </location>
</feature>
<evidence type="ECO:0000256" key="2">
    <source>
        <dbReference type="ARBA" id="ARBA00022490"/>
    </source>
</evidence>
<dbReference type="Pfam" id="PF00270">
    <property type="entry name" value="DEAD"/>
    <property type="match status" value="1"/>
</dbReference>
<dbReference type="STRING" id="46731.A0A3M6TB54"/>
<dbReference type="InterPro" id="IPR050699">
    <property type="entry name" value="RNA-DNA_Helicase"/>
</dbReference>
<keyword evidence="13" id="KW-1185">Reference proteome</keyword>
<dbReference type="EMBL" id="RCHS01003956">
    <property type="protein sequence ID" value="RMX38646.1"/>
    <property type="molecule type" value="Genomic_DNA"/>
</dbReference>
<dbReference type="InterPro" id="IPR027417">
    <property type="entry name" value="P-loop_NTPase"/>
</dbReference>
<evidence type="ECO:0000313" key="12">
    <source>
        <dbReference type="EMBL" id="RMX38646.1"/>
    </source>
</evidence>
<dbReference type="FunFam" id="1.10.3380.30:FF:000001">
    <property type="entry name" value="Ski2 ATP-dependent RNA helicase"/>
    <property type="match status" value="1"/>
</dbReference>
<dbReference type="GO" id="GO:0003723">
    <property type="term" value="F:RNA binding"/>
    <property type="evidence" value="ECO:0007669"/>
    <property type="project" value="UniProtKB-KW"/>
</dbReference>
<dbReference type="Gene3D" id="1.10.3380.30">
    <property type="match status" value="1"/>
</dbReference>
<dbReference type="Gene3D" id="3.40.50.300">
    <property type="entry name" value="P-loop containing nucleotide triphosphate hydrolases"/>
    <property type="match status" value="4"/>
</dbReference>
<dbReference type="GO" id="GO:0016787">
    <property type="term" value="F:hydrolase activity"/>
    <property type="evidence" value="ECO:0007669"/>
    <property type="project" value="UniProtKB-KW"/>
</dbReference>
<dbReference type="GO" id="GO:0005524">
    <property type="term" value="F:ATP binding"/>
    <property type="evidence" value="ECO:0007669"/>
    <property type="project" value="UniProtKB-KW"/>
</dbReference>
<evidence type="ECO:0000256" key="3">
    <source>
        <dbReference type="ARBA" id="ARBA00022741"/>
    </source>
</evidence>
<dbReference type="PANTHER" id="PTHR12131">
    <property type="entry name" value="ATP-DEPENDENT RNA AND DNA HELICASE"/>
    <property type="match status" value="1"/>
</dbReference>
<protein>
    <recommendedName>
        <fullName evidence="14">Helicase ATP-binding domain-containing protein</fullName>
    </recommendedName>
</protein>
<evidence type="ECO:0000313" key="13">
    <source>
        <dbReference type="Proteomes" id="UP000275408"/>
    </source>
</evidence>
<keyword evidence="5" id="KW-0347">Helicase</keyword>
<dbReference type="PROSITE" id="PS51192">
    <property type="entry name" value="HELICASE_ATP_BIND_1"/>
    <property type="match status" value="1"/>
</dbReference>
<sequence length="1074" mass="120417">MEEKDTEHGSHALEYAFDLLEVGCTGTIEIIPESFNKSSKKELKPLTTLPCGLPPLFAPDLKTDLEKYLLDPTVLPIHDFQRTQRFWPREQDPESLLFSDVCPVPSTLKVERNPTTGELLGYNEVMLTDTGCTSKNSMSLLRQPGPLSASVKGESTNYPFLPGGMETLETTKPGLVFDGELNFEKDLLSVPPGFKKGARFTEDKEDQERDSMAPVPQIVAMSDIMAGTTLEDLEYSDDGDDLETDEEDIDKLSDKSESVSDPEDGTEGSLQRQDSLEKVLVEGSDSEKTRTSSSSVTDKPIKEEWAVMVNVTEPVKGFHKRVPDMAHKWKFELDTFQKQAVLCLENNESVFVAAHTSAGKTVVAEYAIALASKHMTSSMLYNGSDAIRDVEWVIFDEVHYINDAERGVVWEEVLIMLPAQVKIILLSATVPNTLEFADWIGRTKKKKIYVISTPKRPVPLQHFLYTGNSNKTSNELFMIVDADGKFLTRGYEAAVAAKKAREGKGKDAYGSKTHQTTNIKEMVEMLFGRGLVKILFATETFAMGVNMPARTVVFDTTRKHDGTSFRDLLPGEYIQMAGRAGRRGLDPTGTVIILCKGNVPLMADLHKMMLWRLIVTLSCLQADCINSKMNEAAIHSSPHGQRALSPGRIVTITTAEHKNALAVILQAGNTSSKGHLTMQSQVVSNPTERKFEVLVICDPKENKAEDNEFNSTKESKVDASDMDKDVQPFIKQNLFLPKGRCSHQILQVNGNAITAISVRQMKVDTAKIIDDHKKRMLPRFRNDLPGKTTISAEQELLRLSEANPEGLSTMDPIKDFNIRDIDMVTTIARKQSLEEQLANFACLNCPKFTEHFETVAKQMKLREHVTLLRYLLSDESLQHREELQQRVEVLRKLRYVDANNAVQLKGRVACEISNHELMITELVFENAFTNLHPTEIVALLSCFVFQQRRCSKPNLTKTLEEGKQFILQMAEQIADLQSEFGLPTSVEEFKEQYNFGLVEAVFEWARGMPFSEITNLTDVQEGIIVRCIQRLDETCRDVRNAARIIGDPKLGEKMEEASAMIKRDIVFAASLYTQ</sequence>
<dbReference type="GO" id="GO:0055087">
    <property type="term" value="C:Ski complex"/>
    <property type="evidence" value="ECO:0007669"/>
    <property type="project" value="TreeGrafter"/>
</dbReference>
<name>A0A3M6TB54_POCDA</name>
<dbReference type="Pfam" id="PF13234">
    <property type="entry name" value="MTR4_beta-barrel"/>
    <property type="match status" value="1"/>
</dbReference>
<evidence type="ECO:0000256" key="8">
    <source>
        <dbReference type="ARBA" id="ARBA00047984"/>
    </source>
</evidence>
<evidence type="ECO:0000256" key="5">
    <source>
        <dbReference type="ARBA" id="ARBA00022806"/>
    </source>
</evidence>
<dbReference type="GO" id="GO:0003724">
    <property type="term" value="F:RNA helicase activity"/>
    <property type="evidence" value="ECO:0007669"/>
    <property type="project" value="UniProtKB-EC"/>
</dbReference>
<dbReference type="InterPro" id="IPR025696">
    <property type="entry name" value="Beta-barrel_MTR4"/>
</dbReference>
<dbReference type="PIRSF" id="PIRSF005198">
    <property type="entry name" value="Antiviral_helicase_SKI2"/>
    <property type="match status" value="1"/>
</dbReference>
<feature type="compositionally biased region" description="Acidic residues" evidence="9">
    <location>
        <begin position="234"/>
        <end position="249"/>
    </location>
</feature>
<dbReference type="GO" id="GO:0070478">
    <property type="term" value="P:nuclear-transcribed mRNA catabolic process, 3'-5' exonucleolytic nonsense-mediated decay"/>
    <property type="evidence" value="ECO:0007669"/>
    <property type="project" value="TreeGrafter"/>
</dbReference>
<dbReference type="AlphaFoldDB" id="A0A3M6TB54"/>
<dbReference type="Pfam" id="PF17911">
    <property type="entry name" value="Ski2_N"/>
    <property type="match status" value="1"/>
</dbReference>
<dbReference type="SUPFAM" id="SSF52540">
    <property type="entry name" value="P-loop containing nucleoside triphosphate hydrolases"/>
    <property type="match status" value="1"/>
</dbReference>
<keyword evidence="2" id="KW-0963">Cytoplasm</keyword>
<dbReference type="InterPro" id="IPR001650">
    <property type="entry name" value="Helicase_C-like"/>
</dbReference>
<dbReference type="CDD" id="cd18795">
    <property type="entry name" value="SF2_C_Ski2"/>
    <property type="match status" value="1"/>
</dbReference>
<reference evidence="12 13" key="1">
    <citation type="journal article" date="2018" name="Sci. Rep.">
        <title>Comparative analysis of the Pocillopora damicornis genome highlights role of immune system in coral evolution.</title>
        <authorList>
            <person name="Cunning R."/>
            <person name="Bay R.A."/>
            <person name="Gillette P."/>
            <person name="Baker A.C."/>
            <person name="Traylor-Knowles N."/>
        </authorList>
    </citation>
    <scope>NUCLEOTIDE SEQUENCE [LARGE SCALE GENOMIC DNA]</scope>
    <source>
        <strain evidence="12">RSMAS</strain>
        <tissue evidence="12">Whole animal</tissue>
    </source>
</reference>
<comment type="catalytic activity">
    <reaction evidence="8">
        <text>ATP + H2O = ADP + phosphate + H(+)</text>
        <dbReference type="Rhea" id="RHEA:13065"/>
        <dbReference type="ChEBI" id="CHEBI:15377"/>
        <dbReference type="ChEBI" id="CHEBI:15378"/>
        <dbReference type="ChEBI" id="CHEBI:30616"/>
        <dbReference type="ChEBI" id="CHEBI:43474"/>
        <dbReference type="ChEBI" id="CHEBI:456216"/>
        <dbReference type="EC" id="3.6.4.13"/>
    </reaction>
</comment>
<dbReference type="Proteomes" id="UP000275408">
    <property type="component" value="Unassembled WGS sequence"/>
</dbReference>
<keyword evidence="4" id="KW-0378">Hydrolase</keyword>